<comment type="caution">
    <text evidence="5">The sequence shown here is derived from an EMBL/GenBank/DDBJ whole genome shotgun (WGS) entry which is preliminary data.</text>
</comment>
<evidence type="ECO:0000259" key="4">
    <source>
        <dbReference type="Pfam" id="PF00150"/>
    </source>
</evidence>
<dbReference type="Gene3D" id="3.40.50.880">
    <property type="match status" value="1"/>
</dbReference>
<reference evidence="5 6" key="1">
    <citation type="submission" date="2018-11" db="EMBL/GenBank/DDBJ databases">
        <title>Trebonia kvetii gen.nov., sp.nov., a novel acidophilic actinobacterium, and proposal of the new actinobacterial family Treboniaceae fam. nov.</title>
        <authorList>
            <person name="Rapoport D."/>
            <person name="Sagova-Mareckova M."/>
            <person name="Sedlacek I."/>
            <person name="Provaznik J."/>
            <person name="Kralova S."/>
            <person name="Pavlinic D."/>
            <person name="Benes V."/>
            <person name="Kopecky J."/>
        </authorList>
    </citation>
    <scope>NUCLEOTIDE SEQUENCE [LARGE SCALE GENOMIC DNA]</scope>
    <source>
        <strain evidence="5 6">15Tr583</strain>
    </source>
</reference>
<dbReference type="InterPro" id="IPR001547">
    <property type="entry name" value="Glyco_hydro_5"/>
</dbReference>
<sequence length="649" mass="70819">MRRNTSKVSTGDTPVNWLGANFWSRTGGPLMWRSYDPSVIGAELAVLRRHGLTMTRSFFYWPDFMPGPYEIDETMTARYADFLDRHSDQGLQTIPTFIVGHMSGENWDPAWRGGRDLYEDIWLVGRQAWFAAEMVRRFADHPAVAGWLVSNEMPLYGGASTDHKIVDTWARIIKDAVRAAGGHQPFSLGDGAWGIEVTGNDNGFRLAEVSQLVDFLGPHIYPVGDDPVRQRYAAAVACELSGTFGKPVIMEEFGVSSDFASDANAAVYYRHLMHSTLLAGATGWIAWNNTDFALPQQDPYRHHAFEQNFGLTDAHGTPKATLTEMKAFARTLDAIDFANCERADTDTALVVSSYLDNQYPFTSPDSHVAVAKSLHQAYISARLADLPPQLTRETAGIEPGARLYLVPSAKQILAPTAAALEKLANDGATVYVSYSAGDVSWHRGPSYGSMNDLFGVKHQLDVGMVDPITDDLVELTFTRDFGGLTRGTSLTFPVGGNEHVRAYLPVTPTTAEVIATDAHGRPALLRRQVGRGSLILCTYPLEYMAAAVARVNPDATVALYGALATHAGVRRSVTVEDPDVACDVLVHRDGTRFAVISSHADEELTVKPVLGTTGDRVLPAGLTALGETEIVNRVTLQPFGIKVFKIAES</sequence>
<keyword evidence="2 3" id="KW-0326">Glycosidase</keyword>
<dbReference type="RefSeq" id="WP_145851810.1">
    <property type="nucleotide sequence ID" value="NZ_RPFW01000001.1"/>
</dbReference>
<organism evidence="5 6">
    <name type="scientific">Trebonia kvetii</name>
    <dbReference type="NCBI Taxonomy" id="2480626"/>
    <lineage>
        <taxon>Bacteria</taxon>
        <taxon>Bacillati</taxon>
        <taxon>Actinomycetota</taxon>
        <taxon>Actinomycetes</taxon>
        <taxon>Streptosporangiales</taxon>
        <taxon>Treboniaceae</taxon>
        <taxon>Trebonia</taxon>
    </lineage>
</organism>
<keyword evidence="6" id="KW-1185">Reference proteome</keyword>
<dbReference type="GO" id="GO:0004553">
    <property type="term" value="F:hydrolase activity, hydrolyzing O-glycosyl compounds"/>
    <property type="evidence" value="ECO:0007669"/>
    <property type="project" value="InterPro"/>
</dbReference>
<protein>
    <submittedName>
        <fullName evidence="5">Beta-mannosidase</fullName>
    </submittedName>
</protein>
<comment type="similarity">
    <text evidence="3">Belongs to the glycosyl hydrolase 5 (cellulase A) family.</text>
</comment>
<name>A0A6P2C961_9ACTN</name>
<evidence type="ECO:0000256" key="3">
    <source>
        <dbReference type="RuleBase" id="RU361153"/>
    </source>
</evidence>
<evidence type="ECO:0000256" key="2">
    <source>
        <dbReference type="ARBA" id="ARBA00023295"/>
    </source>
</evidence>
<proteinExistence type="inferred from homology"/>
<dbReference type="GO" id="GO:0000272">
    <property type="term" value="P:polysaccharide catabolic process"/>
    <property type="evidence" value="ECO:0007669"/>
    <property type="project" value="InterPro"/>
</dbReference>
<evidence type="ECO:0000256" key="1">
    <source>
        <dbReference type="ARBA" id="ARBA00022801"/>
    </source>
</evidence>
<dbReference type="OrthoDB" id="9800974at2"/>
<accession>A0A6P2C961</accession>
<dbReference type="EMBL" id="RPFW01000001">
    <property type="protein sequence ID" value="TVZ07055.1"/>
    <property type="molecule type" value="Genomic_DNA"/>
</dbReference>
<dbReference type="Pfam" id="PF00150">
    <property type="entry name" value="Cellulase"/>
    <property type="match status" value="1"/>
</dbReference>
<dbReference type="AlphaFoldDB" id="A0A6P2C961"/>
<dbReference type="Gene3D" id="3.20.20.80">
    <property type="entry name" value="Glycosidases"/>
    <property type="match status" value="1"/>
</dbReference>
<dbReference type="InterPro" id="IPR029062">
    <property type="entry name" value="Class_I_gatase-like"/>
</dbReference>
<dbReference type="Proteomes" id="UP000460272">
    <property type="component" value="Unassembled WGS sequence"/>
</dbReference>
<gene>
    <name evidence="5" type="ORF">EAS64_06965</name>
</gene>
<feature type="domain" description="Glycoside hydrolase family 5" evidence="4">
    <location>
        <begin position="43"/>
        <end position="289"/>
    </location>
</feature>
<dbReference type="InterPro" id="IPR017853">
    <property type="entry name" value="GH"/>
</dbReference>
<keyword evidence="1 3" id="KW-0378">Hydrolase</keyword>
<dbReference type="SUPFAM" id="SSF51445">
    <property type="entry name" value="(Trans)glycosidases"/>
    <property type="match status" value="1"/>
</dbReference>
<evidence type="ECO:0000313" key="5">
    <source>
        <dbReference type="EMBL" id="TVZ07055.1"/>
    </source>
</evidence>
<evidence type="ECO:0000313" key="6">
    <source>
        <dbReference type="Proteomes" id="UP000460272"/>
    </source>
</evidence>